<organism evidence="2 3">
    <name type="scientific">Rhinopithecus bieti</name>
    <name type="common">Black snub-nosed monkey</name>
    <name type="synonym">Pygathrix bieti</name>
    <dbReference type="NCBI Taxonomy" id="61621"/>
    <lineage>
        <taxon>Eukaryota</taxon>
        <taxon>Metazoa</taxon>
        <taxon>Chordata</taxon>
        <taxon>Craniata</taxon>
        <taxon>Vertebrata</taxon>
        <taxon>Euteleostomi</taxon>
        <taxon>Mammalia</taxon>
        <taxon>Eutheria</taxon>
        <taxon>Euarchontoglires</taxon>
        <taxon>Primates</taxon>
        <taxon>Haplorrhini</taxon>
        <taxon>Catarrhini</taxon>
        <taxon>Cercopithecidae</taxon>
        <taxon>Colobinae</taxon>
        <taxon>Rhinopithecus</taxon>
    </lineage>
</organism>
<evidence type="ECO:0000259" key="1">
    <source>
        <dbReference type="PROSITE" id="PS50404"/>
    </source>
</evidence>
<reference evidence="2" key="3">
    <citation type="submission" date="2025-09" db="UniProtKB">
        <authorList>
            <consortium name="Ensembl"/>
        </authorList>
    </citation>
    <scope>IDENTIFICATION</scope>
</reference>
<dbReference type="Proteomes" id="UP000233180">
    <property type="component" value="Unassembled WGS sequence"/>
</dbReference>
<dbReference type="AlphaFoldDB" id="A0A2K6KK88"/>
<dbReference type="InterPro" id="IPR004045">
    <property type="entry name" value="Glutathione_S-Trfase_N"/>
</dbReference>
<dbReference type="GeneTree" id="ENSGT00940000155416"/>
<dbReference type="InterPro" id="IPR036249">
    <property type="entry name" value="Thioredoxin-like_sf"/>
</dbReference>
<reference evidence="2 3" key="1">
    <citation type="submission" date="2016-06" db="EMBL/GenBank/DDBJ databases">
        <title>Genome of Rhinopithecus bieti.</title>
        <authorList>
            <person name="Wu"/>
            <person name="C.-I. and Zhang"/>
            <person name="Y."/>
        </authorList>
    </citation>
    <scope>NUCLEOTIDE SEQUENCE</scope>
</reference>
<protein>
    <recommendedName>
        <fullName evidence="1">GST N-terminal domain-containing protein</fullName>
    </recommendedName>
</protein>
<dbReference type="STRING" id="61621.ENSRBIP00000011692"/>
<reference evidence="2" key="2">
    <citation type="submission" date="2025-08" db="UniProtKB">
        <authorList>
            <consortium name="Ensembl"/>
        </authorList>
    </citation>
    <scope>IDENTIFICATION</scope>
</reference>
<sequence>MPMTLGYGDIRGLAHVIRLLLEYTDSSYEEKKYTMGDSPNYDRSQYTTCEGRQKRRRFVWTFRRTRPWTTWCSWP</sequence>
<keyword evidence="3" id="KW-1185">Reference proteome</keyword>
<dbReference type="OMA" id="KYTMGDS"/>
<proteinExistence type="predicted"/>
<dbReference type="Pfam" id="PF02798">
    <property type="entry name" value="GST_N"/>
    <property type="match status" value="1"/>
</dbReference>
<name>A0A2K6KK88_RHIBE</name>
<dbReference type="PROSITE" id="PS50404">
    <property type="entry name" value="GST_NTER"/>
    <property type="match status" value="1"/>
</dbReference>
<accession>A0A2K6KK88</accession>
<feature type="domain" description="GST N-terminal" evidence="1">
    <location>
        <begin position="1"/>
        <end position="75"/>
    </location>
</feature>
<evidence type="ECO:0000313" key="3">
    <source>
        <dbReference type="Proteomes" id="UP000233180"/>
    </source>
</evidence>
<evidence type="ECO:0000313" key="2">
    <source>
        <dbReference type="Ensembl" id="ENSRBIP00000011692.1"/>
    </source>
</evidence>
<dbReference type="Gene3D" id="3.40.30.10">
    <property type="entry name" value="Glutaredoxin"/>
    <property type="match status" value="1"/>
</dbReference>
<dbReference type="Ensembl" id="ENSRBIT00000035366.1">
    <property type="protein sequence ID" value="ENSRBIP00000011692.1"/>
    <property type="gene ID" value="ENSRBIG00000029744.1"/>
</dbReference>
<dbReference type="SUPFAM" id="SSF52833">
    <property type="entry name" value="Thioredoxin-like"/>
    <property type="match status" value="1"/>
</dbReference>